<protein>
    <submittedName>
        <fullName evidence="1">Uncharacterized protein</fullName>
    </submittedName>
</protein>
<accession>A0ACC2KQR4</accession>
<dbReference type="Proteomes" id="UP001234297">
    <property type="component" value="Chromosome 10"/>
</dbReference>
<keyword evidence="2" id="KW-1185">Reference proteome</keyword>
<evidence type="ECO:0000313" key="2">
    <source>
        <dbReference type="Proteomes" id="UP001234297"/>
    </source>
</evidence>
<comment type="caution">
    <text evidence="1">The sequence shown here is derived from an EMBL/GenBank/DDBJ whole genome shotgun (WGS) entry which is preliminary data.</text>
</comment>
<evidence type="ECO:0000313" key="1">
    <source>
        <dbReference type="EMBL" id="KAJ8623498.1"/>
    </source>
</evidence>
<organism evidence="1 2">
    <name type="scientific">Persea americana</name>
    <name type="common">Avocado</name>
    <dbReference type="NCBI Taxonomy" id="3435"/>
    <lineage>
        <taxon>Eukaryota</taxon>
        <taxon>Viridiplantae</taxon>
        <taxon>Streptophyta</taxon>
        <taxon>Embryophyta</taxon>
        <taxon>Tracheophyta</taxon>
        <taxon>Spermatophyta</taxon>
        <taxon>Magnoliopsida</taxon>
        <taxon>Magnoliidae</taxon>
        <taxon>Laurales</taxon>
        <taxon>Lauraceae</taxon>
        <taxon>Persea</taxon>
    </lineage>
</organism>
<sequence length="253" mass="29240">MIDRYSEEIFLLNPFTGARVDLPRCNRFRIRRIELSSAPTEPNCTVIILEEAVCGFKFCRVGDDEWKVESFSPALPQNAFVFKMKLYLLCFPRHSLSDTEATTAAANTATHFKLVFLTRPSYSLVQSTHLVESGEELLLVIRYFEGLPYCYNDFAVFKLDIRNSSWVWMKKIGNCVLFLGDKDFGYYSPSFSATEMGCKGNQIYFQYYHYLQGPGYTWWVFNMDDRSIKPASWNSFSVRAYSFGLIGITHSFV</sequence>
<proteinExistence type="predicted"/>
<dbReference type="EMBL" id="CM056818">
    <property type="protein sequence ID" value="KAJ8623498.1"/>
    <property type="molecule type" value="Genomic_DNA"/>
</dbReference>
<reference evidence="1 2" key="1">
    <citation type="journal article" date="2022" name="Hortic Res">
        <title>A haplotype resolved chromosomal level avocado genome allows analysis of novel avocado genes.</title>
        <authorList>
            <person name="Nath O."/>
            <person name="Fletcher S.J."/>
            <person name="Hayward A."/>
            <person name="Shaw L.M."/>
            <person name="Masouleh A.K."/>
            <person name="Furtado A."/>
            <person name="Henry R.J."/>
            <person name="Mitter N."/>
        </authorList>
    </citation>
    <scope>NUCLEOTIDE SEQUENCE [LARGE SCALE GENOMIC DNA]</scope>
    <source>
        <strain evidence="2">cv. Hass</strain>
    </source>
</reference>
<name>A0ACC2KQR4_PERAE</name>
<gene>
    <name evidence="1" type="ORF">MRB53_032027</name>
</gene>